<feature type="transmembrane region" description="Helical" evidence="1">
    <location>
        <begin position="101"/>
        <end position="123"/>
    </location>
</feature>
<dbReference type="Gene3D" id="1.20.1250.20">
    <property type="entry name" value="MFS general substrate transporter like domains"/>
    <property type="match status" value="1"/>
</dbReference>
<feature type="transmembrane region" description="Helical" evidence="1">
    <location>
        <begin position="166"/>
        <end position="184"/>
    </location>
</feature>
<name>A0A6L9W0F0_9ACTN</name>
<feature type="transmembrane region" description="Helical" evidence="1">
    <location>
        <begin position="277"/>
        <end position="297"/>
    </location>
</feature>
<gene>
    <name evidence="2" type="ORF">GCU60_04280</name>
</gene>
<feature type="transmembrane region" description="Helical" evidence="1">
    <location>
        <begin position="365"/>
        <end position="387"/>
    </location>
</feature>
<feature type="transmembrane region" description="Helical" evidence="1">
    <location>
        <begin position="205"/>
        <end position="228"/>
    </location>
</feature>
<protein>
    <submittedName>
        <fullName evidence="2">MFS transporter</fullName>
    </submittedName>
</protein>
<keyword evidence="1" id="KW-0472">Membrane</keyword>
<keyword evidence="1" id="KW-1133">Transmembrane helix</keyword>
<sequence length="393" mass="38675">MNGPLARGGALRLAAVLLVALNLRGAIAAVGPVLPQLRADLDLSPAAAGLLTTLPVLCFAALAPAGAWLGRRVGTGTAVLAGMVAVALGTVLRVLGGPPLLFAGTFLVGAAMTVGNVLLPVVVKREFGPRAGTVTGLYTAALAAGAALTAAFTAPIAVLGGWEPALAVWAVLAVVAAVVWAGVFPRQVAAVVPGATAPPPAVPAAVWRSPVAWAVTAVLAMQSALYYAVTTWLPSLLVEDLALDLGTAAIAASAFQVLGIPGALVVPALLGRWRGQSGPAAVVALAWGVLPAGLLLWPAAWPVWVAVGGVAQGAGISLAFALVVLRSADDGVVRRLSGMSQLVGYGVGAVAPLAVGALYSATGGWAAPLALLVAVAVAHGAAGVVAGRPRVLG</sequence>
<dbReference type="AlphaFoldDB" id="A0A6L9W0F0"/>
<evidence type="ECO:0000256" key="1">
    <source>
        <dbReference type="SAM" id="Phobius"/>
    </source>
</evidence>
<dbReference type="PANTHER" id="PTHR23523">
    <property type="match status" value="1"/>
</dbReference>
<keyword evidence="1" id="KW-0812">Transmembrane</keyword>
<dbReference type="Proteomes" id="UP000479241">
    <property type="component" value="Unassembled WGS sequence"/>
</dbReference>
<dbReference type="GO" id="GO:0022857">
    <property type="term" value="F:transmembrane transporter activity"/>
    <property type="evidence" value="ECO:0007669"/>
    <property type="project" value="InterPro"/>
</dbReference>
<feature type="transmembrane region" description="Helical" evidence="1">
    <location>
        <begin position="303"/>
        <end position="325"/>
    </location>
</feature>
<evidence type="ECO:0000313" key="3">
    <source>
        <dbReference type="Proteomes" id="UP000479241"/>
    </source>
</evidence>
<reference evidence="2 3" key="1">
    <citation type="submission" date="2019-12" db="EMBL/GenBank/DDBJ databases">
        <title>the WGS of Blastococcus saxobsidens 67B17.</title>
        <authorList>
            <person name="Jiang Z."/>
        </authorList>
    </citation>
    <scope>NUCLEOTIDE SEQUENCE [LARGE SCALE GENOMIC DNA]</scope>
    <source>
        <strain evidence="2 3">67B17</strain>
    </source>
</reference>
<organism evidence="2 3">
    <name type="scientific">Blastococcus saxobsidens</name>
    <dbReference type="NCBI Taxonomy" id="138336"/>
    <lineage>
        <taxon>Bacteria</taxon>
        <taxon>Bacillati</taxon>
        <taxon>Actinomycetota</taxon>
        <taxon>Actinomycetes</taxon>
        <taxon>Geodermatophilales</taxon>
        <taxon>Geodermatophilaceae</taxon>
        <taxon>Blastococcus</taxon>
    </lineage>
</organism>
<dbReference type="SUPFAM" id="SSF103473">
    <property type="entry name" value="MFS general substrate transporter"/>
    <property type="match status" value="1"/>
</dbReference>
<feature type="transmembrane region" description="Helical" evidence="1">
    <location>
        <begin position="248"/>
        <end position="270"/>
    </location>
</feature>
<dbReference type="InterPro" id="IPR052524">
    <property type="entry name" value="MFS_Cyanate_Porter"/>
</dbReference>
<comment type="caution">
    <text evidence="2">The sequence shown here is derived from an EMBL/GenBank/DDBJ whole genome shotgun (WGS) entry which is preliminary data.</text>
</comment>
<dbReference type="EMBL" id="JAAGWG010000006">
    <property type="protein sequence ID" value="NEK84981.1"/>
    <property type="molecule type" value="Genomic_DNA"/>
</dbReference>
<dbReference type="InterPro" id="IPR036259">
    <property type="entry name" value="MFS_trans_sf"/>
</dbReference>
<dbReference type="InterPro" id="IPR011701">
    <property type="entry name" value="MFS"/>
</dbReference>
<feature type="transmembrane region" description="Helical" evidence="1">
    <location>
        <begin position="76"/>
        <end position="95"/>
    </location>
</feature>
<feature type="transmembrane region" description="Helical" evidence="1">
    <location>
        <begin position="337"/>
        <end position="359"/>
    </location>
</feature>
<feature type="transmembrane region" description="Helical" evidence="1">
    <location>
        <begin position="135"/>
        <end position="160"/>
    </location>
</feature>
<dbReference type="RefSeq" id="WP_163202576.1">
    <property type="nucleotide sequence ID" value="NZ_JAAGWG010000006.1"/>
</dbReference>
<dbReference type="PANTHER" id="PTHR23523:SF2">
    <property type="entry name" value="2-NITROIMIDAZOLE TRANSPORTER"/>
    <property type="match status" value="1"/>
</dbReference>
<evidence type="ECO:0000313" key="2">
    <source>
        <dbReference type="EMBL" id="NEK84981.1"/>
    </source>
</evidence>
<proteinExistence type="predicted"/>
<dbReference type="Pfam" id="PF07690">
    <property type="entry name" value="MFS_1"/>
    <property type="match status" value="1"/>
</dbReference>
<feature type="transmembrane region" description="Helical" evidence="1">
    <location>
        <begin position="44"/>
        <end position="69"/>
    </location>
</feature>
<accession>A0A6L9W0F0</accession>